<name>A0A9D1MKN2_9FIRM</name>
<gene>
    <name evidence="2" type="ORF">IAB69_04340</name>
</gene>
<feature type="transmembrane region" description="Helical" evidence="1">
    <location>
        <begin position="20"/>
        <end position="37"/>
    </location>
</feature>
<dbReference type="AlphaFoldDB" id="A0A9D1MKN2"/>
<comment type="caution">
    <text evidence="2">The sequence shown here is derived from an EMBL/GenBank/DDBJ whole genome shotgun (WGS) entry which is preliminary data.</text>
</comment>
<protein>
    <submittedName>
        <fullName evidence="2">Uncharacterized protein</fullName>
    </submittedName>
</protein>
<evidence type="ECO:0000313" key="2">
    <source>
        <dbReference type="EMBL" id="HIU61857.1"/>
    </source>
</evidence>
<sequence>MDIVRLKGIIRISDKILRTLYGAAIAGFAKLVYNFFARKMRKKYSGKILKLTEELLGEERPQ</sequence>
<keyword evidence="1" id="KW-0472">Membrane</keyword>
<proteinExistence type="predicted"/>
<dbReference type="Proteomes" id="UP000824110">
    <property type="component" value="Unassembled WGS sequence"/>
</dbReference>
<keyword evidence="1" id="KW-0812">Transmembrane</keyword>
<reference evidence="2" key="2">
    <citation type="journal article" date="2021" name="PeerJ">
        <title>Extensive microbial diversity within the chicken gut microbiome revealed by metagenomics and culture.</title>
        <authorList>
            <person name="Gilroy R."/>
            <person name="Ravi A."/>
            <person name="Getino M."/>
            <person name="Pursley I."/>
            <person name="Horton D.L."/>
            <person name="Alikhan N.F."/>
            <person name="Baker D."/>
            <person name="Gharbi K."/>
            <person name="Hall N."/>
            <person name="Watson M."/>
            <person name="Adriaenssens E.M."/>
            <person name="Foster-Nyarko E."/>
            <person name="Jarju S."/>
            <person name="Secka A."/>
            <person name="Antonio M."/>
            <person name="Oren A."/>
            <person name="Chaudhuri R.R."/>
            <person name="La Ragione R."/>
            <person name="Hildebrand F."/>
            <person name="Pallen M.J."/>
        </authorList>
    </citation>
    <scope>NUCLEOTIDE SEQUENCE</scope>
    <source>
        <strain evidence="2">CHK195-12923</strain>
    </source>
</reference>
<evidence type="ECO:0000256" key="1">
    <source>
        <dbReference type="SAM" id="Phobius"/>
    </source>
</evidence>
<dbReference type="EMBL" id="DVNE01000042">
    <property type="protein sequence ID" value="HIU61857.1"/>
    <property type="molecule type" value="Genomic_DNA"/>
</dbReference>
<keyword evidence="1" id="KW-1133">Transmembrane helix</keyword>
<accession>A0A9D1MKN2</accession>
<evidence type="ECO:0000313" key="3">
    <source>
        <dbReference type="Proteomes" id="UP000824110"/>
    </source>
</evidence>
<organism evidence="2 3">
    <name type="scientific">Candidatus Coproplasma excrementigallinarum</name>
    <dbReference type="NCBI Taxonomy" id="2840747"/>
    <lineage>
        <taxon>Bacteria</taxon>
        <taxon>Bacillati</taxon>
        <taxon>Bacillota</taxon>
        <taxon>Clostridia</taxon>
        <taxon>Eubacteriales</taxon>
        <taxon>Candidatus Coproplasma</taxon>
    </lineage>
</organism>
<reference evidence="2" key="1">
    <citation type="submission" date="2020-10" db="EMBL/GenBank/DDBJ databases">
        <authorList>
            <person name="Gilroy R."/>
        </authorList>
    </citation>
    <scope>NUCLEOTIDE SEQUENCE</scope>
    <source>
        <strain evidence="2">CHK195-12923</strain>
    </source>
</reference>